<reference evidence="1 2" key="1">
    <citation type="submission" date="2016-11" db="EMBL/GenBank/DDBJ databases">
        <title>Whole Genome Sequencing of Mucilaginibacter polytrichastri RG4-7(T) isolated from the moss sample.</title>
        <authorList>
            <person name="Li Y."/>
        </authorList>
    </citation>
    <scope>NUCLEOTIDE SEQUENCE [LARGE SCALE GENOMIC DNA]</scope>
    <source>
        <strain evidence="1 2">RG4-7</strain>
    </source>
</reference>
<evidence type="ECO:0000313" key="2">
    <source>
        <dbReference type="Proteomes" id="UP000186720"/>
    </source>
</evidence>
<comment type="caution">
    <text evidence="1">The sequence shown here is derived from an EMBL/GenBank/DDBJ whole genome shotgun (WGS) entry which is preliminary data.</text>
</comment>
<protein>
    <submittedName>
        <fullName evidence="1">Uncharacterized protein</fullName>
    </submittedName>
</protein>
<gene>
    <name evidence="1" type="ORF">RG47T_1958</name>
</gene>
<accession>A0A1Q5ZXN4</accession>
<proteinExistence type="predicted"/>
<keyword evidence="2" id="KW-1185">Reference proteome</keyword>
<dbReference type="Proteomes" id="UP000186720">
    <property type="component" value="Unassembled WGS sequence"/>
</dbReference>
<organism evidence="1 2">
    <name type="scientific">Mucilaginibacter polytrichastri</name>
    <dbReference type="NCBI Taxonomy" id="1302689"/>
    <lineage>
        <taxon>Bacteria</taxon>
        <taxon>Pseudomonadati</taxon>
        <taxon>Bacteroidota</taxon>
        <taxon>Sphingobacteriia</taxon>
        <taxon>Sphingobacteriales</taxon>
        <taxon>Sphingobacteriaceae</taxon>
        <taxon>Mucilaginibacter</taxon>
    </lineage>
</organism>
<sequence>MFWKLKPGHPHYVDAVSRLGALEAFRSSREVELNLVSFTLTGGLAE</sequence>
<evidence type="ECO:0000313" key="1">
    <source>
        <dbReference type="EMBL" id="OKS86502.1"/>
    </source>
</evidence>
<dbReference type="EMBL" id="MPPL01000001">
    <property type="protein sequence ID" value="OKS86502.1"/>
    <property type="molecule type" value="Genomic_DNA"/>
</dbReference>
<dbReference type="RefSeq" id="WP_175538891.1">
    <property type="nucleotide sequence ID" value="NZ_FPAM01000004.1"/>
</dbReference>
<name>A0A1Q5ZXN4_9SPHI</name>
<dbReference type="AlphaFoldDB" id="A0A1Q5ZXN4"/>